<dbReference type="InterPro" id="IPR041025">
    <property type="entry name" value="HNH_repeat"/>
</dbReference>
<name>A0A2M6Z2S7_9BACT</name>
<proteinExistence type="predicted"/>
<gene>
    <name evidence="1" type="ORF">COS93_01745</name>
</gene>
<evidence type="ECO:0000313" key="1">
    <source>
        <dbReference type="EMBL" id="PIU46711.1"/>
    </source>
</evidence>
<comment type="caution">
    <text evidence="1">The sequence shown here is derived from an EMBL/GenBank/DDBJ whole genome shotgun (WGS) entry which is preliminary data.</text>
</comment>
<evidence type="ECO:0000313" key="2">
    <source>
        <dbReference type="Proteomes" id="UP000228777"/>
    </source>
</evidence>
<dbReference type="EMBL" id="PEWP01000034">
    <property type="protein sequence ID" value="PIU46711.1"/>
    <property type="molecule type" value="Genomic_DNA"/>
</dbReference>
<dbReference type="Proteomes" id="UP000228777">
    <property type="component" value="Unassembled WGS sequence"/>
</dbReference>
<organism evidence="1 2">
    <name type="scientific">bacterium (Candidatus Gribaldobacteria) CG07_land_8_20_14_0_80_33_18</name>
    <dbReference type="NCBI Taxonomy" id="2014272"/>
    <lineage>
        <taxon>Bacteria</taxon>
        <taxon>Candidatus Gribaldobacteria</taxon>
    </lineage>
</organism>
<reference evidence="2" key="1">
    <citation type="submission" date="2017-09" db="EMBL/GenBank/DDBJ databases">
        <title>Depth-based differentiation of microbial function through sediment-hosted aquifers and enrichment of novel symbionts in the deep terrestrial subsurface.</title>
        <authorList>
            <person name="Probst A.J."/>
            <person name="Ladd B."/>
            <person name="Jarett J.K."/>
            <person name="Geller-Mcgrath D.E."/>
            <person name="Sieber C.M.K."/>
            <person name="Emerson J.B."/>
            <person name="Anantharaman K."/>
            <person name="Thomas B.C."/>
            <person name="Malmstrom R."/>
            <person name="Stieglmeier M."/>
            <person name="Klingl A."/>
            <person name="Woyke T."/>
            <person name="Ryan C.M."/>
            <person name="Banfield J.F."/>
        </authorList>
    </citation>
    <scope>NUCLEOTIDE SEQUENCE [LARGE SCALE GENOMIC DNA]</scope>
</reference>
<sequence>MNIKRQYSIEVKDKAKVLRRKGWTHREIGKELGVAFSTVFFWTKGMNLTPEQKKAMEKRRNRYSCNFDIEARRVLARRNLSSSWKPTPTDEELIQRIINFYKKQGRIPFKREFNNTYKEYRKRFGSWNNSIKLAGFEPNPIIFSKKFIAKDGHLCDSYAEKIIDDWLIKHQISHKKNFPYQNTKMTADFSVGDIRIEYFGLSGENKLYDEIINRKRKFCQKNNLKLIEIYPSDLFPNRLSKIVNLEELGK</sequence>
<dbReference type="AlphaFoldDB" id="A0A2M6Z2S7"/>
<protein>
    <submittedName>
        <fullName evidence="1">Uncharacterized protein</fullName>
    </submittedName>
</protein>
<dbReference type="Pfam" id="PF18780">
    <property type="entry name" value="HNH_repeat"/>
    <property type="match status" value="1"/>
</dbReference>
<accession>A0A2M6Z2S7</accession>